<name>A0A4R7ZUL4_9ACTN</name>
<dbReference type="InterPro" id="IPR009057">
    <property type="entry name" value="Homeodomain-like_sf"/>
</dbReference>
<evidence type="ECO:0000256" key="4">
    <source>
        <dbReference type="PROSITE-ProRule" id="PRU00335"/>
    </source>
</evidence>
<keyword evidence="1" id="KW-0805">Transcription regulation</keyword>
<gene>
    <name evidence="7" type="ORF">EV650_0218</name>
</gene>
<dbReference type="Gene3D" id="1.10.357.10">
    <property type="entry name" value="Tetracycline Repressor, domain 2"/>
    <property type="match status" value="1"/>
</dbReference>
<dbReference type="Proteomes" id="UP000295447">
    <property type="component" value="Unassembled WGS sequence"/>
</dbReference>
<dbReference type="SUPFAM" id="SSF48498">
    <property type="entry name" value="Tetracyclin repressor-like, C-terminal domain"/>
    <property type="match status" value="1"/>
</dbReference>
<evidence type="ECO:0000256" key="3">
    <source>
        <dbReference type="ARBA" id="ARBA00023163"/>
    </source>
</evidence>
<dbReference type="Pfam" id="PF00440">
    <property type="entry name" value="TetR_N"/>
    <property type="match status" value="1"/>
</dbReference>
<dbReference type="Gene3D" id="1.10.10.60">
    <property type="entry name" value="Homeodomain-like"/>
    <property type="match status" value="1"/>
</dbReference>
<feature type="domain" description="HTH tetR-type" evidence="6">
    <location>
        <begin position="39"/>
        <end position="99"/>
    </location>
</feature>
<comment type="caution">
    <text evidence="7">The sequence shown here is derived from an EMBL/GenBank/DDBJ whole genome shotgun (WGS) entry which is preliminary data.</text>
</comment>
<protein>
    <submittedName>
        <fullName evidence="7">TetR family transcriptional regulator</fullName>
    </submittedName>
</protein>
<dbReference type="PANTHER" id="PTHR30055">
    <property type="entry name" value="HTH-TYPE TRANSCRIPTIONAL REGULATOR RUTR"/>
    <property type="match status" value="1"/>
</dbReference>
<keyword evidence="3" id="KW-0804">Transcription</keyword>
<keyword evidence="8" id="KW-1185">Reference proteome</keyword>
<dbReference type="PANTHER" id="PTHR30055:SF151">
    <property type="entry name" value="TRANSCRIPTIONAL REGULATORY PROTEIN"/>
    <property type="match status" value="1"/>
</dbReference>
<dbReference type="Pfam" id="PF02909">
    <property type="entry name" value="TetR_C_1"/>
    <property type="match status" value="1"/>
</dbReference>
<reference evidence="7 8" key="1">
    <citation type="submission" date="2019-03" db="EMBL/GenBank/DDBJ databases">
        <title>Genomic Encyclopedia of Type Strains, Phase III (KMG-III): the genomes of soil and plant-associated and newly described type strains.</title>
        <authorList>
            <person name="Whitman W."/>
        </authorList>
    </citation>
    <scope>NUCLEOTIDE SEQUENCE [LARGE SCALE GENOMIC DNA]</scope>
    <source>
        <strain evidence="7 8">VKM Ac-2570</strain>
    </source>
</reference>
<dbReference type="InterPro" id="IPR001647">
    <property type="entry name" value="HTH_TetR"/>
</dbReference>
<feature type="region of interest" description="Disordered" evidence="5">
    <location>
        <begin position="1"/>
        <end position="36"/>
    </location>
</feature>
<accession>A0A4R7ZUL4</accession>
<dbReference type="OrthoDB" id="2570341at2"/>
<dbReference type="GO" id="GO:0003700">
    <property type="term" value="F:DNA-binding transcription factor activity"/>
    <property type="evidence" value="ECO:0007669"/>
    <property type="project" value="TreeGrafter"/>
</dbReference>
<dbReference type="SUPFAM" id="SSF46689">
    <property type="entry name" value="Homeodomain-like"/>
    <property type="match status" value="1"/>
</dbReference>
<evidence type="ECO:0000313" key="8">
    <source>
        <dbReference type="Proteomes" id="UP000295447"/>
    </source>
</evidence>
<dbReference type="InterPro" id="IPR004111">
    <property type="entry name" value="Repressor_TetR_C"/>
</dbReference>
<dbReference type="PROSITE" id="PS50977">
    <property type="entry name" value="HTH_TETR_2"/>
    <property type="match status" value="1"/>
</dbReference>
<evidence type="ECO:0000256" key="5">
    <source>
        <dbReference type="SAM" id="MobiDB-lite"/>
    </source>
</evidence>
<dbReference type="GO" id="GO:0045892">
    <property type="term" value="P:negative regulation of DNA-templated transcription"/>
    <property type="evidence" value="ECO:0007669"/>
    <property type="project" value="InterPro"/>
</dbReference>
<sequence>MPRRTMPDMTSSSRPPADEASQAAGPVWARNDRQPRRRTLTRDSIVRAAVAIADRDGLDAVSIRSVAAALEVRPMSLYGHVSSKEDLLDLMFDQVAGECLLGDELPQQWRSALEAIARRTRDQGMAHPWTIEVQVDRIPLGPNTLRVLDEWMRAVAPLSLDQDAAWSIVTAVNDYTVGYVIRLTAQQRAVPSDPAAAGEWTSSVNSYLTECAESGDYPHIAALLHQGFANQPNNFAEGLAYILDRVEQLHTPTRPGRQ</sequence>
<evidence type="ECO:0000259" key="6">
    <source>
        <dbReference type="PROSITE" id="PS50977"/>
    </source>
</evidence>
<organism evidence="7 8">
    <name type="scientific">Kribbella kalugense</name>
    <dbReference type="NCBI Taxonomy" id="2512221"/>
    <lineage>
        <taxon>Bacteria</taxon>
        <taxon>Bacillati</taxon>
        <taxon>Actinomycetota</taxon>
        <taxon>Actinomycetes</taxon>
        <taxon>Propionibacteriales</taxon>
        <taxon>Kribbellaceae</taxon>
        <taxon>Kribbella</taxon>
    </lineage>
</organism>
<keyword evidence="2 4" id="KW-0238">DNA-binding</keyword>
<evidence type="ECO:0000313" key="7">
    <source>
        <dbReference type="EMBL" id="TDW21395.1"/>
    </source>
</evidence>
<dbReference type="EMBL" id="SODF01000001">
    <property type="protein sequence ID" value="TDW21395.1"/>
    <property type="molecule type" value="Genomic_DNA"/>
</dbReference>
<dbReference type="InterPro" id="IPR050109">
    <property type="entry name" value="HTH-type_TetR-like_transc_reg"/>
</dbReference>
<dbReference type="AlphaFoldDB" id="A0A4R7ZUL4"/>
<proteinExistence type="predicted"/>
<dbReference type="InterPro" id="IPR036271">
    <property type="entry name" value="Tet_transcr_reg_TetR-rel_C_sf"/>
</dbReference>
<dbReference type="GO" id="GO:0000976">
    <property type="term" value="F:transcription cis-regulatory region binding"/>
    <property type="evidence" value="ECO:0007669"/>
    <property type="project" value="TreeGrafter"/>
</dbReference>
<feature type="DNA-binding region" description="H-T-H motif" evidence="4">
    <location>
        <begin position="62"/>
        <end position="81"/>
    </location>
</feature>
<evidence type="ECO:0000256" key="1">
    <source>
        <dbReference type="ARBA" id="ARBA00023015"/>
    </source>
</evidence>
<evidence type="ECO:0000256" key="2">
    <source>
        <dbReference type="ARBA" id="ARBA00023125"/>
    </source>
</evidence>